<gene>
    <name evidence="2" type="ORF">BSAL_76370</name>
</gene>
<dbReference type="InterPro" id="IPR035979">
    <property type="entry name" value="RBD_domain_sf"/>
</dbReference>
<proteinExistence type="predicted"/>
<keyword evidence="3" id="KW-1185">Reference proteome</keyword>
<feature type="region of interest" description="Disordered" evidence="1">
    <location>
        <begin position="266"/>
        <end position="286"/>
    </location>
</feature>
<dbReference type="InterPro" id="IPR012677">
    <property type="entry name" value="Nucleotide-bd_a/b_plait_sf"/>
</dbReference>
<evidence type="ECO:0000256" key="1">
    <source>
        <dbReference type="SAM" id="MobiDB-lite"/>
    </source>
</evidence>
<protein>
    <submittedName>
        <fullName evidence="2">RNA-binding protein, putative</fullName>
    </submittedName>
</protein>
<sequence length="424" mass="45538">MFSPTPTQIRTQPHTYSSLFLTMAAQNVVEALEKLFSPKYLYDPAHSLLRVIVSPPTTDNESGAADVVPPLIPLKNLLLHAEISTAVASALLSSTNGDDESARLNVLSDAAAKAGSVVLVAGGEQQQPMIRRRAFLLSSEDPALRSVFVRPIHPEASTGEVISFFSHFGAIEEVTQRGENQKGSGSVLSASAVLVFETEDGARACVDASTSKKLSYGTLPTPLAQRFVPKLTAKLLNDHLESVAEQSRVAEQKQLHANIIEARKELATTTSSSSTSGGGAATSSTSNPFEVKRYLPAGRTLKCMNLPENVSWQEIKAHFGNLSLSQPVLKGAMTLVKIVDASSTTSSSVFKTRTALLVFKSAAAVEHLVATYSLATMEYMDKIRALCPTLAHLTAEEETWVRAQYPAWTEVGKGGGNNRKRGRD</sequence>
<evidence type="ECO:0000313" key="3">
    <source>
        <dbReference type="Proteomes" id="UP000051952"/>
    </source>
</evidence>
<dbReference type="CDD" id="cd00590">
    <property type="entry name" value="RRM_SF"/>
    <property type="match status" value="1"/>
</dbReference>
<dbReference type="SUPFAM" id="SSF54928">
    <property type="entry name" value="RNA-binding domain, RBD"/>
    <property type="match status" value="1"/>
</dbReference>
<feature type="compositionally biased region" description="Low complexity" evidence="1">
    <location>
        <begin position="267"/>
        <end position="286"/>
    </location>
</feature>
<dbReference type="EMBL" id="CYKH01000717">
    <property type="protein sequence ID" value="CUG24941.1"/>
    <property type="molecule type" value="Genomic_DNA"/>
</dbReference>
<dbReference type="VEuPathDB" id="TriTrypDB:BSAL_76370"/>
<evidence type="ECO:0000313" key="2">
    <source>
        <dbReference type="EMBL" id="CUG24941.1"/>
    </source>
</evidence>
<dbReference type="Gene3D" id="3.30.70.330">
    <property type="match status" value="1"/>
</dbReference>
<dbReference type="OrthoDB" id="241726at2759"/>
<accession>A0A0S4IZ08</accession>
<organism evidence="2 3">
    <name type="scientific">Bodo saltans</name>
    <name type="common">Flagellated protozoan</name>
    <dbReference type="NCBI Taxonomy" id="75058"/>
    <lineage>
        <taxon>Eukaryota</taxon>
        <taxon>Discoba</taxon>
        <taxon>Euglenozoa</taxon>
        <taxon>Kinetoplastea</taxon>
        <taxon>Metakinetoplastina</taxon>
        <taxon>Eubodonida</taxon>
        <taxon>Bodonidae</taxon>
        <taxon>Bodo</taxon>
    </lineage>
</organism>
<reference evidence="3" key="1">
    <citation type="submission" date="2015-09" db="EMBL/GenBank/DDBJ databases">
        <authorList>
            <consortium name="Pathogen Informatics"/>
        </authorList>
    </citation>
    <scope>NUCLEOTIDE SEQUENCE [LARGE SCALE GENOMIC DNA]</scope>
    <source>
        <strain evidence="3">Lake Konstanz</strain>
    </source>
</reference>
<dbReference type="Proteomes" id="UP000051952">
    <property type="component" value="Unassembled WGS sequence"/>
</dbReference>
<dbReference type="GO" id="GO:0003676">
    <property type="term" value="F:nucleic acid binding"/>
    <property type="evidence" value="ECO:0007669"/>
    <property type="project" value="InterPro"/>
</dbReference>
<dbReference type="AlphaFoldDB" id="A0A0S4IZ08"/>
<dbReference type="OMA" id="WRAFVIC"/>
<name>A0A0S4IZ08_BODSA</name>